<evidence type="ECO:0000259" key="7">
    <source>
        <dbReference type="PROSITE" id="PS50994"/>
    </source>
</evidence>
<dbReference type="InterPro" id="IPR043128">
    <property type="entry name" value="Rev_trsase/Diguanyl_cyclase"/>
</dbReference>
<dbReference type="Proteomes" id="UP000288805">
    <property type="component" value="Unassembled WGS sequence"/>
</dbReference>
<dbReference type="PANTHER" id="PTHR48475:SF1">
    <property type="entry name" value="RNASE H TYPE-1 DOMAIN-CONTAINING PROTEIN"/>
    <property type="match status" value="1"/>
</dbReference>
<dbReference type="InterPro" id="IPR041373">
    <property type="entry name" value="RT_RNaseH"/>
</dbReference>
<dbReference type="GO" id="GO:0003676">
    <property type="term" value="F:nucleic acid binding"/>
    <property type="evidence" value="ECO:0007669"/>
    <property type="project" value="InterPro"/>
</dbReference>
<evidence type="ECO:0000256" key="5">
    <source>
        <dbReference type="ARBA" id="ARBA00022801"/>
    </source>
</evidence>
<reference evidence="8 9" key="1">
    <citation type="journal article" date="2018" name="PLoS Genet.">
        <title>Population sequencing reveals clonal diversity and ancestral inbreeding in the grapevine cultivar Chardonnay.</title>
        <authorList>
            <person name="Roach M.J."/>
            <person name="Johnson D.L."/>
            <person name="Bohlmann J."/>
            <person name="van Vuuren H.J."/>
            <person name="Jones S.J."/>
            <person name="Pretorius I.S."/>
            <person name="Schmidt S.A."/>
            <person name="Borneman A.R."/>
        </authorList>
    </citation>
    <scope>NUCLEOTIDE SEQUENCE [LARGE SCALE GENOMIC DNA]</scope>
    <source>
        <strain evidence="9">cv. Chardonnay</strain>
        <tissue evidence="8">Leaf</tissue>
    </source>
</reference>
<keyword evidence="5" id="KW-0378">Hydrolase</keyword>
<keyword evidence="2" id="KW-0548">Nucleotidyltransferase</keyword>
<dbReference type="GO" id="GO:0003964">
    <property type="term" value="F:RNA-directed DNA polymerase activity"/>
    <property type="evidence" value="ECO:0007669"/>
    <property type="project" value="UniProtKB-KW"/>
</dbReference>
<dbReference type="SUPFAM" id="SSF56672">
    <property type="entry name" value="DNA/RNA polymerases"/>
    <property type="match status" value="1"/>
</dbReference>
<dbReference type="CDD" id="cd09274">
    <property type="entry name" value="RNase_HI_RT_Ty3"/>
    <property type="match status" value="1"/>
</dbReference>
<keyword evidence="3" id="KW-0540">Nuclease</keyword>
<dbReference type="Gene3D" id="3.30.420.10">
    <property type="entry name" value="Ribonuclease H-like superfamily/Ribonuclease H"/>
    <property type="match status" value="2"/>
</dbReference>
<keyword evidence="1" id="KW-0808">Transferase</keyword>
<dbReference type="EMBL" id="QGNW01000562">
    <property type="protein sequence ID" value="RVW67854.1"/>
    <property type="molecule type" value="Genomic_DNA"/>
</dbReference>
<dbReference type="InterPro" id="IPR036397">
    <property type="entry name" value="RNaseH_sf"/>
</dbReference>
<sequence>MDRLEERMRHMRFSDGDISWDDFNGAPVVSLPTQFRMLEIERYTGIGCPKIHLRLYSSVMRAHRLDEVHLIMLFPMSLNGAARHWRELEALRQGPDESVTSFISRWREKIAQIVDRPSEKDQIREEALGGQRPRDVSVISSVGSRSPRRYQTFGQTSRAYYPQRYAQYRPPRPMTPTYLHQTPEPVFATQVSERPHTLYPRPRAPQTTIPFVQRPTRQFSHLGMPLSRAFQKLVDGGLLTQLAPRPVLQPVPPRFRMDLHCSYHQSPGHDTDHCTALRHAIQDLIDQGLVNLGQPSVTTNPLPAHSTHAVPPPLGGIHHIDFVEDDSIHMMIDSYCTIDYNTSRPPTIFILRLDDDDLEGRDVQIVTRSGRVAQPPPLVARPFDGAVSHEETTCALYTSQLDVQAIESVCLTGQWLRLERLPFSTAIALGFAPSNFGFEDSHILQPASGPTMDSQGWSYPSSLHQKVKFIHNGQVITVRSTRDIFASSEPVLQISHSEDDLLLTGFTFDEVQTLEVGDFGRDLVAMSFDQHSSTVVLDMIRGMSFMPGLGLGRRQHGPMEFVATVDHDTPFGLGFVPTEADYRESEAHPHMGDFDTATDIKGVDELQRQFHHLQLGDETSGAPVSVMIAPSSPDRASFSSLCFPEETTDHGADIEPSGVTDGVVPQDEYRDEMDMSMSQIAEVVQPEFASPFDYSECLLSRLPRRPRQFSLQSLWRISIDEGVSPVIGDVETIDFGIEDQPRELKIGSPLSTDERDRLIHLLRSYLDVLHGLIRTCQVKEEIQKQLSVGFISVVEYLEWLANVVQFPKRMARPFDVFFMDGFSGYNQILMAPEDMEKTAFITRVGADHLDALERFFERIRKFRLRLNPKKCTFGVTSGKLLGHMVSDRGIEVDPDKIKSILDMPVLKTEKEIRVWNDDCQLAFEKIKEYLLSPPVLVPSTPGRPLLLYLSISDIALGCMLAQIDDSGKERAIYYLSKRMLEYEVKYVMIERLCLALVWVTRRLRHYMTEYSVHLISRLDPLRYLFDRPALTGRLMRWLVLLTEFDIQYVSQKSIKRSIVADHLASLPTSEDRLVDDDFPDEEFVAMTSLSGWCMYFNGAANQSGYGIVEYEACILGLETALELDIRQMEVFGDSNLVLRQIQGIGRLGIAQNRFADALATLASSVDIPIDVVVRPLLIELRFAPAYCCLIGETEVQDDLPWYHDIYQFLRSGTYPEVATAKDHRTSADRAKREVHAGVCGPHMGGHMLALWGIDIIGKVSPKSSSGHEFILVAIDYFTKWVEAISYAKLTSGRVATFIRSHIICCYGVSHELISDRGVHFRAERNSPLHCGHTVLFRTSTEATPYSLVYGMEVVLPVEIEMGSLRVALEQQISETEWAQARFDQLNLLDEKRLRAADHVQAYQRKMTRAFKKRVRPKPLQKGDLVSRISEA</sequence>
<dbReference type="PANTHER" id="PTHR48475">
    <property type="entry name" value="RIBONUCLEASE H"/>
    <property type="match status" value="1"/>
</dbReference>
<dbReference type="GO" id="GO:0004523">
    <property type="term" value="F:RNA-DNA hybrid ribonuclease activity"/>
    <property type="evidence" value="ECO:0007669"/>
    <property type="project" value="InterPro"/>
</dbReference>
<evidence type="ECO:0000256" key="3">
    <source>
        <dbReference type="ARBA" id="ARBA00022722"/>
    </source>
</evidence>
<evidence type="ECO:0000256" key="4">
    <source>
        <dbReference type="ARBA" id="ARBA00022759"/>
    </source>
</evidence>
<dbReference type="Pfam" id="PF17917">
    <property type="entry name" value="RT_RNaseH"/>
    <property type="match status" value="1"/>
</dbReference>
<name>A0A438G6Q4_VITVI</name>
<protein>
    <submittedName>
        <fullName evidence="8">Retrovirus-related Pol polyprotein from transposon 17.6</fullName>
    </submittedName>
</protein>
<evidence type="ECO:0000313" key="9">
    <source>
        <dbReference type="Proteomes" id="UP000288805"/>
    </source>
</evidence>
<dbReference type="Pfam" id="PF13456">
    <property type="entry name" value="RVT_3"/>
    <property type="match status" value="1"/>
</dbReference>
<comment type="caution">
    <text evidence="8">The sequence shown here is derived from an EMBL/GenBank/DDBJ whole genome shotgun (WGS) entry which is preliminary data.</text>
</comment>
<gene>
    <name evidence="8" type="primary">pol_2031</name>
    <name evidence="8" type="ORF">CK203_063350</name>
</gene>
<dbReference type="GO" id="GO:0015074">
    <property type="term" value="P:DNA integration"/>
    <property type="evidence" value="ECO:0007669"/>
    <property type="project" value="InterPro"/>
</dbReference>
<organism evidence="8 9">
    <name type="scientific">Vitis vinifera</name>
    <name type="common">Grape</name>
    <dbReference type="NCBI Taxonomy" id="29760"/>
    <lineage>
        <taxon>Eukaryota</taxon>
        <taxon>Viridiplantae</taxon>
        <taxon>Streptophyta</taxon>
        <taxon>Embryophyta</taxon>
        <taxon>Tracheophyta</taxon>
        <taxon>Spermatophyta</taxon>
        <taxon>Magnoliopsida</taxon>
        <taxon>eudicotyledons</taxon>
        <taxon>Gunneridae</taxon>
        <taxon>Pentapetalae</taxon>
        <taxon>rosids</taxon>
        <taxon>Vitales</taxon>
        <taxon>Vitaceae</taxon>
        <taxon>Viteae</taxon>
        <taxon>Vitis</taxon>
    </lineage>
</organism>
<dbReference type="InterPro" id="IPR043502">
    <property type="entry name" value="DNA/RNA_pol_sf"/>
</dbReference>
<dbReference type="InterPro" id="IPR001584">
    <property type="entry name" value="Integrase_cat-core"/>
</dbReference>
<evidence type="ECO:0000313" key="8">
    <source>
        <dbReference type="EMBL" id="RVW67854.1"/>
    </source>
</evidence>
<evidence type="ECO:0000256" key="6">
    <source>
        <dbReference type="ARBA" id="ARBA00022918"/>
    </source>
</evidence>
<evidence type="ECO:0000256" key="1">
    <source>
        <dbReference type="ARBA" id="ARBA00022679"/>
    </source>
</evidence>
<proteinExistence type="predicted"/>
<dbReference type="InterPro" id="IPR002156">
    <property type="entry name" value="RNaseH_domain"/>
</dbReference>
<keyword evidence="4" id="KW-0255">Endonuclease</keyword>
<keyword evidence="6" id="KW-0695">RNA-directed DNA polymerase</keyword>
<dbReference type="Gene3D" id="3.30.70.270">
    <property type="match status" value="1"/>
</dbReference>
<dbReference type="InterPro" id="IPR012337">
    <property type="entry name" value="RNaseH-like_sf"/>
</dbReference>
<accession>A0A438G6Q4</accession>
<evidence type="ECO:0000256" key="2">
    <source>
        <dbReference type="ARBA" id="ARBA00022695"/>
    </source>
</evidence>
<feature type="domain" description="Integrase catalytic" evidence="7">
    <location>
        <begin position="1237"/>
        <end position="1355"/>
    </location>
</feature>
<dbReference type="SUPFAM" id="SSF53098">
    <property type="entry name" value="Ribonuclease H-like"/>
    <property type="match status" value="2"/>
</dbReference>
<dbReference type="PROSITE" id="PS50994">
    <property type="entry name" value="INTEGRASE"/>
    <property type="match status" value="1"/>
</dbReference>